<gene>
    <name evidence="2" type="ORF">VC03_03860</name>
</gene>
<feature type="transmembrane region" description="Helical" evidence="1">
    <location>
        <begin position="271"/>
        <end position="292"/>
    </location>
</feature>
<keyword evidence="3" id="KW-1185">Reference proteome</keyword>
<dbReference type="Proteomes" id="UP000033103">
    <property type="component" value="Chromosome"/>
</dbReference>
<dbReference type="OrthoDB" id="9764596at2"/>
<protein>
    <submittedName>
        <fullName evidence="2">MFS transporter</fullName>
    </submittedName>
</protein>
<keyword evidence="1" id="KW-0812">Transmembrane</keyword>
<keyword evidence="1" id="KW-0472">Membrane</keyword>
<dbReference type="AlphaFoldDB" id="A0A0E3UTX9"/>
<feature type="transmembrane region" description="Helical" evidence="1">
    <location>
        <begin position="413"/>
        <end position="434"/>
    </location>
</feature>
<feature type="transmembrane region" description="Helical" evidence="1">
    <location>
        <begin position="156"/>
        <end position="174"/>
    </location>
</feature>
<evidence type="ECO:0000313" key="3">
    <source>
        <dbReference type="Proteomes" id="UP000033103"/>
    </source>
</evidence>
<evidence type="ECO:0000313" key="2">
    <source>
        <dbReference type="EMBL" id="AKC95644.1"/>
    </source>
</evidence>
<dbReference type="Pfam" id="PF13347">
    <property type="entry name" value="MFS_2"/>
    <property type="match status" value="1"/>
</dbReference>
<dbReference type="RefSeq" id="WP_046328750.1">
    <property type="nucleotide sequence ID" value="NZ_CP011280.1"/>
</dbReference>
<reference evidence="2 3" key="1">
    <citation type="journal article" date="2012" name="BMC Genomics">
        <title>Genomic sequence analysis and characterization of Sneathia amnii sp. nov.</title>
        <authorList>
            <consortium name="Vaginal Microbiome Consortium (additional members)"/>
            <person name="Harwich M.D.Jr."/>
            <person name="Serrano M.G."/>
            <person name="Fettweis J.M."/>
            <person name="Alves J.M."/>
            <person name="Reimers M.A."/>
            <person name="Buck G.A."/>
            <person name="Jefferson K.K."/>
        </authorList>
    </citation>
    <scope>NUCLEOTIDE SEQUENCE [LARGE SCALE GENOMIC DNA]</scope>
    <source>
        <strain evidence="2 3">SN35</strain>
    </source>
</reference>
<dbReference type="STRING" id="187101.VC03_03860"/>
<dbReference type="GO" id="GO:0015293">
    <property type="term" value="F:symporter activity"/>
    <property type="evidence" value="ECO:0007669"/>
    <property type="project" value="InterPro"/>
</dbReference>
<dbReference type="EMBL" id="CP011280">
    <property type="protein sequence ID" value="AKC95644.1"/>
    <property type="molecule type" value="Genomic_DNA"/>
</dbReference>
<dbReference type="GO" id="GO:0008643">
    <property type="term" value="P:carbohydrate transport"/>
    <property type="evidence" value="ECO:0007669"/>
    <property type="project" value="InterPro"/>
</dbReference>
<dbReference type="SUPFAM" id="SSF103473">
    <property type="entry name" value="MFS general substrate transporter"/>
    <property type="match status" value="1"/>
</dbReference>
<evidence type="ECO:0000256" key="1">
    <source>
        <dbReference type="SAM" id="Phobius"/>
    </source>
</evidence>
<dbReference type="PANTHER" id="PTHR11328">
    <property type="entry name" value="MAJOR FACILITATOR SUPERFAMILY DOMAIN-CONTAINING PROTEIN"/>
    <property type="match status" value="1"/>
</dbReference>
<feature type="transmembrane region" description="Helical" evidence="1">
    <location>
        <begin position="83"/>
        <end position="102"/>
    </location>
</feature>
<accession>A0A0E3UTX9</accession>
<dbReference type="Gene3D" id="1.20.1250.20">
    <property type="entry name" value="MFS general substrate transporter like domains"/>
    <property type="match status" value="2"/>
</dbReference>
<feature type="transmembrane region" description="Helical" evidence="1">
    <location>
        <begin position="49"/>
        <end position="71"/>
    </location>
</feature>
<sequence length="439" mass="48999">MNKLTKKTYILYGLGVSYFMLDQLFVQWLKYFYLPPKNVGLSPVMPARYIVFGFIIMRLVDAITDPVVGYLSDHNRSRLGRRSFFMILGGIPLAISMILFFYPQGDTAFSRFIYFAIIGSIYFVAYTLVGGPYNSLIPDLAHNKDERINLSTVQSVFRLVFTAIPLVFSGIILAKLTKNLGDATKGFRMMIIVFSVASLVGIYVCSLFLGENKIARKEYLSKGSSFRKTMNEIMKVEVLKYFLGLFFFFSAFNIIRGSLAYYVSLILHKDASFVTIVSAVIFLTSAVFFPITNKVTKIYGFKKIMIIDIITIIVGTMGMIFYNNANIILIYVFCAIIGAGISGAAFIFPPAMLSEISTQISEKSGISVEGLLFGIQGFFLKLAFMVEAIISVSTIVYGSAINNQGLKNATKEGVLISLFVAIIMLVVSIIFYLLKKKEI</sequence>
<feature type="transmembrane region" description="Helical" evidence="1">
    <location>
        <begin position="108"/>
        <end position="129"/>
    </location>
</feature>
<dbReference type="PANTHER" id="PTHR11328:SF24">
    <property type="entry name" value="MAJOR FACILITATOR SUPERFAMILY (MFS) PROFILE DOMAIN-CONTAINING PROTEIN"/>
    <property type="match status" value="1"/>
</dbReference>
<proteinExistence type="predicted"/>
<feature type="transmembrane region" description="Helical" evidence="1">
    <location>
        <begin position="9"/>
        <end position="29"/>
    </location>
</feature>
<dbReference type="HOGENOM" id="CLU_027408_6_3_0"/>
<dbReference type="KEGG" id="sns:VC03_03860"/>
<dbReference type="PATRIC" id="fig|1069640.6.peg.763"/>
<name>A0A0E3UTX9_9FUSO</name>
<feature type="transmembrane region" description="Helical" evidence="1">
    <location>
        <begin position="304"/>
        <end position="322"/>
    </location>
</feature>
<feature type="transmembrane region" description="Helical" evidence="1">
    <location>
        <begin position="186"/>
        <end position="209"/>
    </location>
</feature>
<feature type="transmembrane region" description="Helical" evidence="1">
    <location>
        <begin position="370"/>
        <end position="401"/>
    </location>
</feature>
<feature type="transmembrane region" description="Helical" evidence="1">
    <location>
        <begin position="328"/>
        <end position="349"/>
    </location>
</feature>
<organism evidence="2 3">
    <name type="scientific">Sneathia vaginalis</name>
    <dbReference type="NCBI Taxonomy" id="187101"/>
    <lineage>
        <taxon>Bacteria</taxon>
        <taxon>Fusobacteriati</taxon>
        <taxon>Fusobacteriota</taxon>
        <taxon>Fusobacteriia</taxon>
        <taxon>Fusobacteriales</taxon>
        <taxon>Leptotrichiaceae</taxon>
        <taxon>Sneathia</taxon>
    </lineage>
</organism>
<dbReference type="GO" id="GO:0005886">
    <property type="term" value="C:plasma membrane"/>
    <property type="evidence" value="ECO:0007669"/>
    <property type="project" value="TreeGrafter"/>
</dbReference>
<keyword evidence="1" id="KW-1133">Transmembrane helix</keyword>
<dbReference type="InterPro" id="IPR039672">
    <property type="entry name" value="MFS_2"/>
</dbReference>
<feature type="transmembrane region" description="Helical" evidence="1">
    <location>
        <begin position="238"/>
        <end position="259"/>
    </location>
</feature>
<dbReference type="InterPro" id="IPR036259">
    <property type="entry name" value="MFS_trans_sf"/>
</dbReference>